<proteinExistence type="predicted"/>
<name>A0A6H1ZJD8_9ZZZZ</name>
<evidence type="ECO:0000313" key="1">
    <source>
        <dbReference type="EMBL" id="QJA47579.1"/>
    </source>
</evidence>
<dbReference type="EMBL" id="MT144049">
    <property type="protein sequence ID" value="QJA47579.1"/>
    <property type="molecule type" value="Genomic_DNA"/>
</dbReference>
<gene>
    <name evidence="1" type="ORF">TM448A00703_0013</name>
</gene>
<accession>A0A6H1ZJD8</accession>
<organism evidence="1">
    <name type="scientific">viral metagenome</name>
    <dbReference type="NCBI Taxonomy" id="1070528"/>
    <lineage>
        <taxon>unclassified sequences</taxon>
        <taxon>metagenomes</taxon>
        <taxon>organismal metagenomes</taxon>
    </lineage>
</organism>
<dbReference type="AlphaFoldDB" id="A0A6H1ZJD8"/>
<sequence>MAASDYVSETLEFTLALKGASTDGKRTLSVLGHTNCVREKTDLSLGPAIAPLRRNHRTAQTSSVWSIEAVRPAAAVVDPGTIQTTNDYVFGIGGDRTGLRVDFTLDCPIRMNGVNSFLDTQLDQQSLRNGLRPVNAGAVIVSFATPLAWAG</sequence>
<protein>
    <submittedName>
        <fullName evidence="1">Uncharacterized protein</fullName>
    </submittedName>
</protein>
<reference evidence="1" key="1">
    <citation type="submission" date="2020-03" db="EMBL/GenBank/DDBJ databases">
        <title>The deep terrestrial virosphere.</title>
        <authorList>
            <person name="Holmfeldt K."/>
            <person name="Nilsson E."/>
            <person name="Simone D."/>
            <person name="Lopez-Fernandez M."/>
            <person name="Wu X."/>
            <person name="de Brujin I."/>
            <person name="Lundin D."/>
            <person name="Andersson A."/>
            <person name="Bertilsson S."/>
            <person name="Dopson M."/>
        </authorList>
    </citation>
    <scope>NUCLEOTIDE SEQUENCE</scope>
    <source>
        <strain evidence="1">TM448A00703</strain>
    </source>
</reference>